<dbReference type="PANTHER" id="PTHR30258">
    <property type="entry name" value="TYPE II SECRETION SYSTEM PROTEIN GSPE-RELATED"/>
    <property type="match status" value="1"/>
</dbReference>
<dbReference type="PANTHER" id="PTHR30258:SF3">
    <property type="entry name" value="SLL1921 PROTEIN"/>
    <property type="match status" value="1"/>
</dbReference>
<dbReference type="Gene3D" id="3.30.450.90">
    <property type="match status" value="1"/>
</dbReference>
<dbReference type="GO" id="GO:0005524">
    <property type="term" value="F:ATP binding"/>
    <property type="evidence" value="ECO:0007669"/>
    <property type="project" value="UniProtKB-KW"/>
</dbReference>
<dbReference type="InterPro" id="IPR001482">
    <property type="entry name" value="T2SS/T4SS_dom"/>
</dbReference>
<evidence type="ECO:0000256" key="1">
    <source>
        <dbReference type="ARBA" id="ARBA00006611"/>
    </source>
</evidence>
<proteinExistence type="inferred from homology"/>
<feature type="domain" description="Bacterial type II secretion system protein E" evidence="4">
    <location>
        <begin position="346"/>
        <end position="360"/>
    </location>
</feature>
<dbReference type="SUPFAM" id="SSF52540">
    <property type="entry name" value="P-loop containing nucleoside triphosphate hydrolases"/>
    <property type="match status" value="1"/>
</dbReference>
<dbReference type="GO" id="GO:0016887">
    <property type="term" value="F:ATP hydrolysis activity"/>
    <property type="evidence" value="ECO:0007669"/>
    <property type="project" value="TreeGrafter"/>
</dbReference>
<dbReference type="SMART" id="SM00382">
    <property type="entry name" value="AAA"/>
    <property type="match status" value="1"/>
</dbReference>
<dbReference type="EMBL" id="VXKE01000012">
    <property type="protein sequence ID" value="KAA8709803.1"/>
    <property type="molecule type" value="Genomic_DNA"/>
</dbReference>
<comment type="similarity">
    <text evidence="1">Belongs to the GSP E family.</text>
</comment>
<accession>A0A5M9QM45</accession>
<dbReference type="Gene3D" id="3.40.50.300">
    <property type="entry name" value="P-loop containing nucleotide triphosphate hydrolases"/>
    <property type="match status" value="1"/>
</dbReference>
<dbReference type="PROSITE" id="PS00662">
    <property type="entry name" value="T2SP_E"/>
    <property type="match status" value="1"/>
</dbReference>
<dbReference type="AlphaFoldDB" id="A0A5M9QM45"/>
<evidence type="ECO:0000259" key="4">
    <source>
        <dbReference type="PROSITE" id="PS00662"/>
    </source>
</evidence>
<dbReference type="InterPro" id="IPR003593">
    <property type="entry name" value="AAA+_ATPase"/>
</dbReference>
<keyword evidence="3" id="KW-0067">ATP-binding</keyword>
<evidence type="ECO:0000313" key="5">
    <source>
        <dbReference type="EMBL" id="KAA8709803.1"/>
    </source>
</evidence>
<evidence type="ECO:0000256" key="2">
    <source>
        <dbReference type="ARBA" id="ARBA00022741"/>
    </source>
</evidence>
<reference evidence="5 6" key="1">
    <citation type="submission" date="2019-09" db="EMBL/GenBank/DDBJ databases">
        <title>Draft genome sequence of various Type strains from the CCUG.</title>
        <authorList>
            <person name="Pineiro-Iglesias B."/>
            <person name="Tunovic T."/>
            <person name="Unosson C."/>
            <person name="Inganas E."/>
            <person name="Ohlen M."/>
            <person name="Cardew S."/>
            <person name="Jensie-Markopoulos S."/>
            <person name="Salva-Serra F."/>
            <person name="Jaen-Luchoro D."/>
            <person name="Karlsson R."/>
            <person name="Svensson-Stadler L."/>
            <person name="Chun J."/>
            <person name="Moore E."/>
        </authorList>
    </citation>
    <scope>NUCLEOTIDE SEQUENCE [LARGE SCALE GENOMIC DNA]</scope>
    <source>
        <strain evidence="5 6">CCUG 32756T</strain>
    </source>
</reference>
<organism evidence="5 6">
    <name type="scientific">Helicobacter canis</name>
    <dbReference type="NCBI Taxonomy" id="29419"/>
    <lineage>
        <taxon>Bacteria</taxon>
        <taxon>Pseudomonadati</taxon>
        <taxon>Campylobacterota</taxon>
        <taxon>Epsilonproteobacteria</taxon>
        <taxon>Campylobacterales</taxon>
        <taxon>Helicobacteraceae</taxon>
        <taxon>Helicobacter</taxon>
    </lineage>
</organism>
<protein>
    <submittedName>
        <fullName evidence="5">Type II/IV secretion system protein</fullName>
    </submittedName>
</protein>
<dbReference type="Pfam" id="PF00437">
    <property type="entry name" value="T2SSE"/>
    <property type="match status" value="1"/>
</dbReference>
<name>A0A5M9QM45_9HELI</name>
<sequence length="508" mass="56543">MVARKYGSCIGSPLSKTTTQALSKSKPPIHSTSKLNAIMDSRSLEMVETSRKLDLSSFAPRKLHTEILPASLCEKFGAIIYAATDTHITIVLAKPSEHSKQLLAHHLAPHLALGKQLEFCLESSFCFYWILKAVGFVEHFYLLDEVDSRLHYLLEQALALGASDVHIEHKPHYASIRLRIDGILREIGRIELDDFSKLSSKIKLDSRLDITETRLPQDGRMQKNFLHKDYDFRISCMPLLYGESIVVRLLHKHTTHLSLDTLGLSPSTASALRDSITKKSGLILVVGPTGSGKSTTLYALLEELQTLEKKIITIEDPIEYQISSATQIQLNEDIGFSFYEALKSTLRQDPDIILVGEIRDKQTLDLALNASLTGHLVLASLHSHDCISSLERLFEMGAARSVVATSLLCIIAQRLVGKLCDNCKHKTPQGYVSRGCEACDGSGIKGRIVLAEHLSIDDSLRALFWEDLSGDWRLSLRKALVARKLPTLKDDALSKCEHIDYRQIALLG</sequence>
<dbReference type="CDD" id="cd01129">
    <property type="entry name" value="PulE-GspE-like"/>
    <property type="match status" value="1"/>
</dbReference>
<gene>
    <name evidence="5" type="ORF">F4V45_03970</name>
</gene>
<dbReference type="InterPro" id="IPR027417">
    <property type="entry name" value="P-loop_NTPase"/>
</dbReference>
<keyword evidence="2" id="KW-0547">Nucleotide-binding</keyword>
<dbReference type="GO" id="GO:0005886">
    <property type="term" value="C:plasma membrane"/>
    <property type="evidence" value="ECO:0007669"/>
    <property type="project" value="TreeGrafter"/>
</dbReference>
<comment type="caution">
    <text evidence="5">The sequence shown here is derived from an EMBL/GenBank/DDBJ whole genome shotgun (WGS) entry which is preliminary data.</text>
</comment>
<evidence type="ECO:0000256" key="3">
    <source>
        <dbReference type="ARBA" id="ARBA00022840"/>
    </source>
</evidence>
<evidence type="ECO:0000313" key="6">
    <source>
        <dbReference type="Proteomes" id="UP000323707"/>
    </source>
</evidence>
<dbReference type="Proteomes" id="UP000323707">
    <property type="component" value="Unassembled WGS sequence"/>
</dbReference>